<keyword evidence="1" id="KW-0812">Transmembrane</keyword>
<evidence type="ECO:0000313" key="3">
    <source>
        <dbReference type="Proteomes" id="UP000063789"/>
    </source>
</evidence>
<reference evidence="2 3" key="2">
    <citation type="journal article" date="2017" name="Int. J. Syst. Evol. Microbiol.">
        <title>Gordonia phthalatica sp. nov., a di-n-butyl phthalate-degrading bacterium isolated from activated sludge.</title>
        <authorList>
            <person name="Jin D."/>
            <person name="Kong X."/>
            <person name="Jia M."/>
            <person name="Yu X."/>
            <person name="Wang X."/>
            <person name="Zhuang X."/>
            <person name="Deng Y."/>
            <person name="Bai Z."/>
        </authorList>
    </citation>
    <scope>NUCLEOTIDE SEQUENCE [LARGE SCALE GENOMIC DNA]</scope>
    <source>
        <strain evidence="2 3">QH-11</strain>
    </source>
</reference>
<dbReference type="KEGG" id="goq:ACH46_11615"/>
<keyword evidence="1" id="KW-1133">Transmembrane helix</keyword>
<feature type="transmembrane region" description="Helical" evidence="1">
    <location>
        <begin position="27"/>
        <end position="47"/>
    </location>
</feature>
<protein>
    <submittedName>
        <fullName evidence="2">Uncharacterized protein</fullName>
    </submittedName>
</protein>
<feature type="transmembrane region" description="Helical" evidence="1">
    <location>
        <begin position="54"/>
        <end position="78"/>
    </location>
</feature>
<dbReference type="AlphaFoldDB" id="A0A0N7FUQ5"/>
<accession>A0A0N7FUQ5</accession>
<name>A0A0N7FUQ5_9ACTN</name>
<sequence>MVLVLALIALAGALVHNHEDFTGRSFGIFSDVVPLVMYLGVALLGFVPRLRAAATWALLITAWIMVVTALVGLIPRTAMASSAVEYPDHLGVHILVLVVQLPLIVMLIRRLNGAVCRWTAPR</sequence>
<feature type="transmembrane region" description="Helical" evidence="1">
    <location>
        <begin position="90"/>
        <end position="108"/>
    </location>
</feature>
<keyword evidence="1" id="KW-0472">Membrane</keyword>
<reference evidence="3" key="1">
    <citation type="submission" date="2015-06" db="EMBL/GenBank/DDBJ databases">
        <title>Complete genome sequence and metabolic analysis of phthalate degradation pathway in Gordonia sp. QH-11.</title>
        <authorList>
            <person name="Jin D."/>
            <person name="Kong X."/>
            <person name="Bai Z."/>
        </authorList>
    </citation>
    <scope>NUCLEOTIDE SEQUENCE [LARGE SCALE GENOMIC DNA]</scope>
    <source>
        <strain evidence="3">QH-11</strain>
    </source>
</reference>
<evidence type="ECO:0000313" key="2">
    <source>
        <dbReference type="EMBL" id="ALG85015.1"/>
    </source>
</evidence>
<organism evidence="2 3">
    <name type="scientific">Gordonia phthalatica</name>
    <dbReference type="NCBI Taxonomy" id="1136941"/>
    <lineage>
        <taxon>Bacteria</taxon>
        <taxon>Bacillati</taxon>
        <taxon>Actinomycetota</taxon>
        <taxon>Actinomycetes</taxon>
        <taxon>Mycobacteriales</taxon>
        <taxon>Gordoniaceae</taxon>
        <taxon>Gordonia</taxon>
    </lineage>
</organism>
<dbReference type="Proteomes" id="UP000063789">
    <property type="component" value="Chromosome"/>
</dbReference>
<evidence type="ECO:0000256" key="1">
    <source>
        <dbReference type="SAM" id="Phobius"/>
    </source>
</evidence>
<dbReference type="PATRIC" id="fig|1136941.3.peg.2369"/>
<dbReference type="EMBL" id="CP011853">
    <property type="protein sequence ID" value="ALG85015.1"/>
    <property type="molecule type" value="Genomic_DNA"/>
</dbReference>
<proteinExistence type="predicted"/>
<keyword evidence="3" id="KW-1185">Reference proteome</keyword>
<gene>
    <name evidence="2" type="ORF">ACH46_11615</name>
</gene>